<dbReference type="GO" id="GO:0003677">
    <property type="term" value="F:DNA binding"/>
    <property type="evidence" value="ECO:0007669"/>
    <property type="project" value="InterPro"/>
</dbReference>
<evidence type="ECO:0000259" key="1">
    <source>
        <dbReference type="PROSITE" id="PS50943"/>
    </source>
</evidence>
<dbReference type="PROSITE" id="PS50943">
    <property type="entry name" value="HTH_CROC1"/>
    <property type="match status" value="1"/>
</dbReference>
<sequence>MKSKIEMYVAQNVRERRMKKDWSQQYIADCLNISQSFISQIESPIKDKAYNIDHLNGLAKIFECSPRDFLPEKPL</sequence>
<name>A0AB34R121_9PORP</name>
<feature type="domain" description="HTH cro/C1-type" evidence="1">
    <location>
        <begin position="13"/>
        <end position="69"/>
    </location>
</feature>
<dbReference type="InterPro" id="IPR010982">
    <property type="entry name" value="Lambda_DNA-bd_dom_sf"/>
</dbReference>
<gene>
    <name evidence="2" type="ORF">IE90_10330</name>
</gene>
<protein>
    <submittedName>
        <fullName evidence="2">XRE family transcriptional regulator</fullName>
    </submittedName>
</protein>
<dbReference type="SUPFAM" id="SSF47413">
    <property type="entry name" value="lambda repressor-like DNA-binding domains"/>
    <property type="match status" value="1"/>
</dbReference>
<dbReference type="Pfam" id="PF01381">
    <property type="entry name" value="HTH_3"/>
    <property type="match status" value="1"/>
</dbReference>
<dbReference type="Gene3D" id="1.10.260.40">
    <property type="entry name" value="lambda repressor-like DNA-binding domains"/>
    <property type="match status" value="1"/>
</dbReference>
<reference evidence="2 3" key="1">
    <citation type="submission" date="2014-07" db="EMBL/GenBank/DDBJ databases">
        <title>Porphyromonadaceae bacterium OUH 334697 = ATCC BAA-2682 = DSM 28341 draft genome.</title>
        <authorList>
            <person name="Sydenham T.V."/>
            <person name="Hasman H."/>
            <person name="Justesen U.S."/>
        </authorList>
    </citation>
    <scope>NUCLEOTIDE SEQUENCE [LARGE SCALE GENOMIC DNA]</scope>
    <source>
        <strain evidence="2 3">OUH 334697</strain>
    </source>
</reference>
<evidence type="ECO:0000313" key="3">
    <source>
        <dbReference type="Proteomes" id="UP000031937"/>
    </source>
</evidence>
<dbReference type="CDD" id="cd00093">
    <property type="entry name" value="HTH_XRE"/>
    <property type="match status" value="1"/>
</dbReference>
<evidence type="ECO:0000313" key="2">
    <source>
        <dbReference type="EMBL" id="KIO43521.1"/>
    </source>
</evidence>
<accession>A0AB34R121</accession>
<comment type="caution">
    <text evidence="2">The sequence shown here is derived from an EMBL/GenBank/DDBJ whole genome shotgun (WGS) entry which is preliminary data.</text>
</comment>
<dbReference type="EMBL" id="JPIT01000031">
    <property type="protein sequence ID" value="KIO43521.1"/>
    <property type="molecule type" value="Genomic_DNA"/>
</dbReference>
<dbReference type="SMART" id="SM00530">
    <property type="entry name" value="HTH_XRE"/>
    <property type="match status" value="1"/>
</dbReference>
<dbReference type="AlphaFoldDB" id="A0AB34R121"/>
<proteinExistence type="predicted"/>
<dbReference type="Proteomes" id="UP000031937">
    <property type="component" value="Unassembled WGS sequence"/>
</dbReference>
<dbReference type="RefSeq" id="WP_041503733.1">
    <property type="nucleotide sequence ID" value="NZ_JPIT01000031.1"/>
</dbReference>
<organism evidence="2 3">
    <name type="scientific">Sanguibacteroides justesenii</name>
    <dbReference type="NCBI Taxonomy" id="1547597"/>
    <lineage>
        <taxon>Bacteria</taxon>
        <taxon>Pseudomonadati</taxon>
        <taxon>Bacteroidota</taxon>
        <taxon>Bacteroidia</taxon>
        <taxon>Bacteroidales</taxon>
        <taxon>Porphyromonadaceae</taxon>
        <taxon>Sanguibacteroides</taxon>
    </lineage>
</organism>
<dbReference type="InterPro" id="IPR001387">
    <property type="entry name" value="Cro/C1-type_HTH"/>
</dbReference>